<dbReference type="AlphaFoldDB" id="A0A1I1EI72"/>
<keyword evidence="2" id="KW-1185">Reference proteome</keyword>
<sequence length="224" mass="25414">MNYTINGYYVKQKRGLSHWPRLLEEWVLQVERYCRVYEGQDAPYLYTEQANVGLIASAAWRSGGIALEEFQSVKGVKHRPKWNGRIDLWLCQDEKTEEIVEAKMLKISMDAHTDLISSVSKCMAAAVKDAKSAKASYELTGLGAVFVVPNLTIKRALSRMESEETPSDWIEAWVDEVLAGNDYHAAAWCFPKEMRNQLLSDNPDICGDNYAYPGVILLLKNCDR</sequence>
<dbReference type="STRING" id="1122252.SAMN05660443_0627"/>
<dbReference type="Proteomes" id="UP000199058">
    <property type="component" value="Unassembled WGS sequence"/>
</dbReference>
<proteinExistence type="predicted"/>
<dbReference type="OrthoDB" id="7021248at2"/>
<evidence type="ECO:0000313" key="2">
    <source>
        <dbReference type="Proteomes" id="UP000199058"/>
    </source>
</evidence>
<evidence type="ECO:0000313" key="1">
    <source>
        <dbReference type="EMBL" id="SFB86825.1"/>
    </source>
</evidence>
<organism evidence="1 2">
    <name type="scientific">Marinospirillum celere</name>
    <dbReference type="NCBI Taxonomy" id="1122252"/>
    <lineage>
        <taxon>Bacteria</taxon>
        <taxon>Pseudomonadati</taxon>
        <taxon>Pseudomonadota</taxon>
        <taxon>Gammaproteobacteria</taxon>
        <taxon>Oceanospirillales</taxon>
        <taxon>Oceanospirillaceae</taxon>
        <taxon>Marinospirillum</taxon>
    </lineage>
</organism>
<dbReference type="RefSeq" id="WP_143089469.1">
    <property type="nucleotide sequence ID" value="NZ_FOLH01000001.1"/>
</dbReference>
<reference evidence="1 2" key="1">
    <citation type="submission" date="2016-10" db="EMBL/GenBank/DDBJ databases">
        <authorList>
            <person name="de Groot N.N."/>
        </authorList>
    </citation>
    <scope>NUCLEOTIDE SEQUENCE [LARGE SCALE GENOMIC DNA]</scope>
    <source>
        <strain evidence="1 2">DSM 18438</strain>
    </source>
</reference>
<name>A0A1I1EI72_9GAMM</name>
<accession>A0A1I1EI72</accession>
<dbReference type="EMBL" id="FOLH01000001">
    <property type="protein sequence ID" value="SFB86825.1"/>
    <property type="molecule type" value="Genomic_DNA"/>
</dbReference>
<protein>
    <submittedName>
        <fullName evidence="1">Uncharacterized protein</fullName>
    </submittedName>
</protein>
<gene>
    <name evidence="1" type="ORF">SAMN05660443_0627</name>
</gene>